<dbReference type="Proteomes" id="UP000269591">
    <property type="component" value="Unassembled WGS sequence"/>
</dbReference>
<dbReference type="OrthoDB" id="6174426at2"/>
<evidence type="ECO:0000256" key="1">
    <source>
        <dbReference type="ARBA" id="ARBA00008791"/>
    </source>
</evidence>
<reference evidence="3" key="4">
    <citation type="submission" date="2021-09" db="EMBL/GenBank/DDBJ databases">
        <authorList>
            <person name="Gilroy R."/>
        </authorList>
    </citation>
    <scope>NUCLEOTIDE SEQUENCE</scope>
    <source>
        <strain evidence="3">ChiGjej6B6-11269</strain>
    </source>
</reference>
<gene>
    <name evidence="4" type="ORF">DMP06_08065</name>
    <name evidence="3" type="ORF">K8U77_07310</name>
</gene>
<name>A0A3N0AWT6_9ACTN</name>
<sequence length="140" mass="14904">MWCKRILLAYDGSAASKNALKLAVDVAKQDQDIEIIAAHILKIYGAGVAQDSIIRQAEALADDLEKQLAEVPNPTRVELLRGDSPADLLLSCAHDNECDLIVMGSRGVGGAKGYLGSVSYAVVQRSEKCAVLIAKEGMHA</sequence>
<dbReference type="Pfam" id="PF00582">
    <property type="entry name" value="Usp"/>
    <property type="match status" value="1"/>
</dbReference>
<evidence type="ECO:0000313" key="5">
    <source>
        <dbReference type="Proteomes" id="UP000269591"/>
    </source>
</evidence>
<protein>
    <submittedName>
        <fullName evidence="4">Universal stress protein</fullName>
    </submittedName>
</protein>
<dbReference type="CDD" id="cd00293">
    <property type="entry name" value="USP-like"/>
    <property type="match status" value="1"/>
</dbReference>
<dbReference type="Proteomes" id="UP000786989">
    <property type="component" value="Unassembled WGS sequence"/>
</dbReference>
<dbReference type="RefSeq" id="WP_123209225.1">
    <property type="nucleotide sequence ID" value="NZ_JBHTHO010000017.1"/>
</dbReference>
<evidence type="ECO:0000259" key="2">
    <source>
        <dbReference type="Pfam" id="PF00582"/>
    </source>
</evidence>
<dbReference type="EMBL" id="QIBX01000014">
    <property type="protein sequence ID" value="RNL39070.1"/>
    <property type="molecule type" value="Genomic_DNA"/>
</dbReference>
<comment type="similarity">
    <text evidence="1">Belongs to the universal stress protein A family.</text>
</comment>
<dbReference type="AlphaFoldDB" id="A0A3N0AWT6"/>
<dbReference type="PRINTS" id="PR01438">
    <property type="entry name" value="UNVRSLSTRESS"/>
</dbReference>
<dbReference type="SUPFAM" id="SSF52402">
    <property type="entry name" value="Adenine nucleotide alpha hydrolases-like"/>
    <property type="match status" value="1"/>
</dbReference>
<evidence type="ECO:0000313" key="3">
    <source>
        <dbReference type="EMBL" id="HJF65901.1"/>
    </source>
</evidence>
<dbReference type="EMBL" id="DYWI01000132">
    <property type="protein sequence ID" value="HJF65901.1"/>
    <property type="molecule type" value="Genomic_DNA"/>
</dbReference>
<dbReference type="InterPro" id="IPR014729">
    <property type="entry name" value="Rossmann-like_a/b/a_fold"/>
</dbReference>
<reference evidence="3" key="3">
    <citation type="journal article" date="2021" name="PeerJ">
        <title>Extensive microbial diversity within the chicken gut microbiome revealed by metagenomics and culture.</title>
        <authorList>
            <person name="Gilroy R."/>
            <person name="Ravi A."/>
            <person name="Getino M."/>
            <person name="Pursley I."/>
            <person name="Horton D.L."/>
            <person name="Alikhan N.F."/>
            <person name="Baker D."/>
            <person name="Gharbi K."/>
            <person name="Hall N."/>
            <person name="Watson M."/>
            <person name="Adriaenssens E.M."/>
            <person name="Foster-Nyarko E."/>
            <person name="Jarju S."/>
            <person name="Secka A."/>
            <person name="Antonio M."/>
            <person name="Oren A."/>
            <person name="Chaudhuri R.R."/>
            <person name="La Ragione R."/>
            <person name="Hildebrand F."/>
            <person name="Pallen M.J."/>
        </authorList>
    </citation>
    <scope>NUCLEOTIDE SEQUENCE</scope>
    <source>
        <strain evidence="3">ChiGjej6B6-11269</strain>
    </source>
</reference>
<reference evidence="5" key="1">
    <citation type="submission" date="2018-05" db="EMBL/GenBank/DDBJ databases">
        <title>Genome Sequencing of selected type strains of the family Eggerthellaceae.</title>
        <authorList>
            <person name="Danylec N."/>
            <person name="Stoll D.A."/>
            <person name="Doetsch A."/>
            <person name="Huch M."/>
        </authorList>
    </citation>
    <scope>NUCLEOTIDE SEQUENCE [LARGE SCALE GENOMIC DNA]</scope>
    <source>
        <strain evidence="5">DSM 24851</strain>
    </source>
</reference>
<keyword evidence="5" id="KW-1185">Reference proteome</keyword>
<evidence type="ECO:0000313" key="4">
    <source>
        <dbReference type="EMBL" id="RNL39070.1"/>
    </source>
</evidence>
<comment type="caution">
    <text evidence="4">The sequence shown here is derived from an EMBL/GenBank/DDBJ whole genome shotgun (WGS) entry which is preliminary data.</text>
</comment>
<proteinExistence type="inferred from homology"/>
<dbReference type="Gene3D" id="3.40.50.620">
    <property type="entry name" value="HUPs"/>
    <property type="match status" value="1"/>
</dbReference>
<dbReference type="InterPro" id="IPR006016">
    <property type="entry name" value="UspA"/>
</dbReference>
<dbReference type="PANTHER" id="PTHR46268">
    <property type="entry name" value="STRESS RESPONSE PROTEIN NHAX"/>
    <property type="match status" value="1"/>
</dbReference>
<dbReference type="PANTHER" id="PTHR46268:SF6">
    <property type="entry name" value="UNIVERSAL STRESS PROTEIN UP12"/>
    <property type="match status" value="1"/>
</dbReference>
<reference evidence="4" key="2">
    <citation type="journal article" date="2019" name="Microbiol. Resour. Announc.">
        <title>Draft Genome Sequences of Type Strains of Gordonibacter faecihominis, Paraeggerthella hongkongensis, Parvibacter caecicola,Slackia equolifaciens, Slackia faecicanis, and Slackia isoflavoniconvertens.</title>
        <authorList>
            <person name="Danylec N."/>
            <person name="Stoll D.A."/>
            <person name="Dotsch A."/>
            <person name="Huch M."/>
        </authorList>
    </citation>
    <scope>NUCLEOTIDE SEQUENCE</scope>
    <source>
        <strain evidence="4">DSM 24851</strain>
    </source>
</reference>
<accession>A0A3N0AWT6</accession>
<organism evidence="4 5">
    <name type="scientific">Slackia equolifaciens</name>
    <dbReference type="NCBI Taxonomy" id="498718"/>
    <lineage>
        <taxon>Bacteria</taxon>
        <taxon>Bacillati</taxon>
        <taxon>Actinomycetota</taxon>
        <taxon>Coriobacteriia</taxon>
        <taxon>Eggerthellales</taxon>
        <taxon>Eggerthellaceae</taxon>
        <taxon>Slackia</taxon>
    </lineage>
</organism>
<dbReference type="InterPro" id="IPR006015">
    <property type="entry name" value="Universal_stress_UspA"/>
</dbReference>
<feature type="domain" description="UspA" evidence="2">
    <location>
        <begin position="4"/>
        <end position="134"/>
    </location>
</feature>